<dbReference type="AlphaFoldDB" id="A0AA88VH83"/>
<dbReference type="GO" id="GO:0004523">
    <property type="term" value="F:RNA-DNA hybrid ribonuclease activity"/>
    <property type="evidence" value="ECO:0007669"/>
    <property type="project" value="InterPro"/>
</dbReference>
<dbReference type="Proteomes" id="UP001188597">
    <property type="component" value="Unassembled WGS sequence"/>
</dbReference>
<feature type="domain" description="RNase H type-1" evidence="1">
    <location>
        <begin position="65"/>
        <end position="150"/>
    </location>
</feature>
<dbReference type="GO" id="GO:0003676">
    <property type="term" value="F:nucleic acid binding"/>
    <property type="evidence" value="ECO:0007669"/>
    <property type="project" value="InterPro"/>
</dbReference>
<dbReference type="InterPro" id="IPR036397">
    <property type="entry name" value="RNaseH_sf"/>
</dbReference>
<protein>
    <recommendedName>
        <fullName evidence="1">RNase H type-1 domain-containing protein</fullName>
    </recommendedName>
</protein>
<evidence type="ECO:0000313" key="3">
    <source>
        <dbReference type="Proteomes" id="UP001188597"/>
    </source>
</evidence>
<evidence type="ECO:0000313" key="2">
    <source>
        <dbReference type="EMBL" id="KAK3007269.1"/>
    </source>
</evidence>
<reference evidence="2" key="1">
    <citation type="submission" date="2022-12" db="EMBL/GenBank/DDBJ databases">
        <title>Draft genome assemblies for two species of Escallonia (Escalloniales).</title>
        <authorList>
            <person name="Chanderbali A."/>
            <person name="Dervinis C."/>
            <person name="Anghel I."/>
            <person name="Soltis D."/>
            <person name="Soltis P."/>
            <person name="Zapata F."/>
        </authorList>
    </citation>
    <scope>NUCLEOTIDE SEQUENCE</scope>
    <source>
        <strain evidence="2">UCBG64.0493</strain>
        <tissue evidence="2">Leaf</tissue>
    </source>
</reference>
<dbReference type="EMBL" id="JAVXUP010001883">
    <property type="protein sequence ID" value="KAK3007269.1"/>
    <property type="molecule type" value="Genomic_DNA"/>
</dbReference>
<dbReference type="Pfam" id="PF13456">
    <property type="entry name" value="RVT_3"/>
    <property type="match status" value="1"/>
</dbReference>
<evidence type="ECO:0000259" key="1">
    <source>
        <dbReference type="Pfam" id="PF13456"/>
    </source>
</evidence>
<dbReference type="InterPro" id="IPR002156">
    <property type="entry name" value="RNaseH_domain"/>
</dbReference>
<dbReference type="SUPFAM" id="SSF53098">
    <property type="entry name" value="Ribonuclease H-like"/>
    <property type="match status" value="1"/>
</dbReference>
<dbReference type="InterPro" id="IPR012337">
    <property type="entry name" value="RNaseH-like_sf"/>
</dbReference>
<dbReference type="PANTHER" id="PTHR48475">
    <property type="entry name" value="RIBONUCLEASE H"/>
    <property type="match status" value="1"/>
</dbReference>
<organism evidence="2 3">
    <name type="scientific">Escallonia herrerae</name>
    <dbReference type="NCBI Taxonomy" id="1293975"/>
    <lineage>
        <taxon>Eukaryota</taxon>
        <taxon>Viridiplantae</taxon>
        <taxon>Streptophyta</taxon>
        <taxon>Embryophyta</taxon>
        <taxon>Tracheophyta</taxon>
        <taxon>Spermatophyta</taxon>
        <taxon>Magnoliopsida</taxon>
        <taxon>eudicotyledons</taxon>
        <taxon>Gunneridae</taxon>
        <taxon>Pentapetalae</taxon>
        <taxon>asterids</taxon>
        <taxon>campanulids</taxon>
        <taxon>Escalloniales</taxon>
        <taxon>Escalloniaceae</taxon>
        <taxon>Escallonia</taxon>
    </lineage>
</organism>
<dbReference type="Gene3D" id="3.30.420.10">
    <property type="entry name" value="Ribonuclease H-like superfamily/Ribonuclease H"/>
    <property type="match status" value="1"/>
</dbReference>
<dbReference type="CDD" id="cd09279">
    <property type="entry name" value="RNase_HI_like"/>
    <property type="match status" value="1"/>
</dbReference>
<keyword evidence="3" id="KW-1185">Reference proteome</keyword>
<gene>
    <name evidence="2" type="ORF">RJ639_017690</name>
</gene>
<comment type="caution">
    <text evidence="2">The sequence shown here is derived from an EMBL/GenBank/DDBJ whole genome shotgun (WGS) entry which is preliminary data.</text>
</comment>
<name>A0AA88VH83_9ASTE</name>
<proteinExistence type="predicted"/>
<dbReference type="PANTHER" id="PTHR48475:SF2">
    <property type="entry name" value="RIBONUCLEASE H"/>
    <property type="match status" value="1"/>
</dbReference>
<sequence>MDSPLYSFSNHPVTVEGVIALPVTVGTSPAQANLMFDFVVVRVSSAYNTILRFKPVECYSVYLLTSNNEAKYEAFLKGIRLAHALKGDSLSVYSDSQLVVHHVFGEYEARDERMVQYLQLVKTFRQHKFKNFTICQILRDKNAQANSLSRLTSTDISKISCTVYIKLLKKHSISPKADIEVVTALSSVVSPIPFAMWGMDIVTQFPMASGQ</sequence>
<accession>A0AA88VH83</accession>